<protein>
    <submittedName>
        <fullName evidence="1">Uncharacterized protein</fullName>
    </submittedName>
</protein>
<proteinExistence type="predicted"/>
<feature type="non-terminal residue" evidence="1">
    <location>
        <position position="1"/>
    </location>
</feature>
<dbReference type="EMBL" id="AGNL01041386">
    <property type="protein sequence ID" value="EJK51594.1"/>
    <property type="molecule type" value="Genomic_DNA"/>
</dbReference>
<evidence type="ECO:0000313" key="2">
    <source>
        <dbReference type="Proteomes" id="UP000266841"/>
    </source>
</evidence>
<evidence type="ECO:0000313" key="1">
    <source>
        <dbReference type="EMBL" id="EJK51594.1"/>
    </source>
</evidence>
<dbReference type="Proteomes" id="UP000266841">
    <property type="component" value="Unassembled WGS sequence"/>
</dbReference>
<dbReference type="AlphaFoldDB" id="K0RH24"/>
<accession>K0RH24</accession>
<name>K0RH24_THAOC</name>
<organism evidence="1 2">
    <name type="scientific">Thalassiosira oceanica</name>
    <name type="common">Marine diatom</name>
    <dbReference type="NCBI Taxonomy" id="159749"/>
    <lineage>
        <taxon>Eukaryota</taxon>
        <taxon>Sar</taxon>
        <taxon>Stramenopiles</taxon>
        <taxon>Ochrophyta</taxon>
        <taxon>Bacillariophyta</taxon>
        <taxon>Coscinodiscophyceae</taxon>
        <taxon>Thalassiosirophycidae</taxon>
        <taxon>Thalassiosirales</taxon>
        <taxon>Thalassiosiraceae</taxon>
        <taxon>Thalassiosira</taxon>
    </lineage>
</organism>
<gene>
    <name evidence="1" type="ORF">THAOC_29220</name>
</gene>
<sequence length="90" mass="9474">LYAATAAVATPPQHTSVLCAMNSFAACALNSYTAVARGDYTSFGLCTTSTAEGRITTLSLGRVCGPRSIIMFNPKYENIAAMGLNIETFD</sequence>
<reference evidence="1 2" key="1">
    <citation type="journal article" date="2012" name="Genome Biol.">
        <title>Genome and low-iron response of an oceanic diatom adapted to chronic iron limitation.</title>
        <authorList>
            <person name="Lommer M."/>
            <person name="Specht M."/>
            <person name="Roy A.S."/>
            <person name="Kraemer L."/>
            <person name="Andreson R."/>
            <person name="Gutowska M.A."/>
            <person name="Wolf J."/>
            <person name="Bergner S.V."/>
            <person name="Schilhabel M.B."/>
            <person name="Klostermeier U.C."/>
            <person name="Beiko R.G."/>
            <person name="Rosenstiel P."/>
            <person name="Hippler M."/>
            <person name="Laroche J."/>
        </authorList>
    </citation>
    <scope>NUCLEOTIDE SEQUENCE [LARGE SCALE GENOMIC DNA]</scope>
    <source>
        <strain evidence="1 2">CCMP1005</strain>
    </source>
</reference>
<keyword evidence="2" id="KW-1185">Reference proteome</keyword>
<comment type="caution">
    <text evidence="1">The sequence shown here is derived from an EMBL/GenBank/DDBJ whole genome shotgun (WGS) entry which is preliminary data.</text>
</comment>